<feature type="chain" id="PRO_5038383645" evidence="3">
    <location>
        <begin position="24"/>
        <end position="156"/>
    </location>
</feature>
<dbReference type="InterPro" id="IPR003854">
    <property type="entry name" value="GASA"/>
</dbReference>
<evidence type="ECO:0000313" key="4">
    <source>
        <dbReference type="EMBL" id="KAI5396727.1"/>
    </source>
</evidence>
<comment type="similarity">
    <text evidence="1">Belongs to the GASA family.</text>
</comment>
<organism evidence="4 5">
    <name type="scientific">Pisum sativum</name>
    <name type="common">Garden pea</name>
    <name type="synonym">Lathyrus oleraceus</name>
    <dbReference type="NCBI Taxonomy" id="3888"/>
    <lineage>
        <taxon>Eukaryota</taxon>
        <taxon>Viridiplantae</taxon>
        <taxon>Streptophyta</taxon>
        <taxon>Embryophyta</taxon>
        <taxon>Tracheophyta</taxon>
        <taxon>Spermatophyta</taxon>
        <taxon>Magnoliopsida</taxon>
        <taxon>eudicotyledons</taxon>
        <taxon>Gunneridae</taxon>
        <taxon>Pentapetalae</taxon>
        <taxon>rosids</taxon>
        <taxon>fabids</taxon>
        <taxon>Fabales</taxon>
        <taxon>Fabaceae</taxon>
        <taxon>Papilionoideae</taxon>
        <taxon>50 kb inversion clade</taxon>
        <taxon>NPAAA clade</taxon>
        <taxon>Hologalegina</taxon>
        <taxon>IRL clade</taxon>
        <taxon>Fabeae</taxon>
        <taxon>Lathyrus</taxon>
    </lineage>
</organism>
<evidence type="ECO:0000256" key="2">
    <source>
        <dbReference type="SAM" id="MobiDB-lite"/>
    </source>
</evidence>
<dbReference type="Gramene" id="Psat06G0281400-T1">
    <property type="protein sequence ID" value="KAI5396727.1"/>
    <property type="gene ID" value="KIW84_062814"/>
</dbReference>
<sequence length="156" mass="16391">MARNLNSIIMLGLVMFLLVQSKADIAITTINASTPAPAPTPVSDSDLTPTTPITPASPTTPETPAAPTTPEAPATPATPATPNPSDGTTEGSLKPEECAPPCEVRCSKTHHKKPCLFYCEYCCAKCLCVPPGTYGNKEVCPCYNDWKTKEGGPKCP</sequence>
<evidence type="ECO:0000313" key="5">
    <source>
        <dbReference type="Proteomes" id="UP001058974"/>
    </source>
</evidence>
<gene>
    <name evidence="4" type="ORF">KIW84_062814</name>
</gene>
<dbReference type="OrthoDB" id="1886938at2759"/>
<accession>A0A9D5A405</accession>
<reference evidence="4 5" key="1">
    <citation type="journal article" date="2022" name="Nat. Genet.">
        <title>Improved pea reference genome and pan-genome highlight genomic features and evolutionary characteristics.</title>
        <authorList>
            <person name="Yang T."/>
            <person name="Liu R."/>
            <person name="Luo Y."/>
            <person name="Hu S."/>
            <person name="Wang D."/>
            <person name="Wang C."/>
            <person name="Pandey M.K."/>
            <person name="Ge S."/>
            <person name="Xu Q."/>
            <person name="Li N."/>
            <person name="Li G."/>
            <person name="Huang Y."/>
            <person name="Saxena R.K."/>
            <person name="Ji Y."/>
            <person name="Li M."/>
            <person name="Yan X."/>
            <person name="He Y."/>
            <person name="Liu Y."/>
            <person name="Wang X."/>
            <person name="Xiang C."/>
            <person name="Varshney R.K."/>
            <person name="Ding H."/>
            <person name="Gao S."/>
            <person name="Zong X."/>
        </authorList>
    </citation>
    <scope>NUCLEOTIDE SEQUENCE [LARGE SCALE GENOMIC DNA]</scope>
    <source>
        <strain evidence="4 5">cv. Zhongwan 6</strain>
    </source>
</reference>
<name>A0A9D5A405_PEA</name>
<dbReference type="PANTHER" id="PTHR23201:SF92">
    <property type="entry name" value="GIBBERELLIN-REGULATED PROTEIN 12"/>
    <property type="match status" value="1"/>
</dbReference>
<dbReference type="PANTHER" id="PTHR23201">
    <property type="entry name" value="EXTENSIN, PROLINE-RICH PROTEIN"/>
    <property type="match status" value="1"/>
</dbReference>
<evidence type="ECO:0000256" key="3">
    <source>
        <dbReference type="SAM" id="SignalP"/>
    </source>
</evidence>
<feature type="signal peptide" evidence="3">
    <location>
        <begin position="1"/>
        <end position="23"/>
    </location>
</feature>
<proteinExistence type="inferred from homology"/>
<dbReference type="AlphaFoldDB" id="A0A9D5A405"/>
<feature type="compositionally biased region" description="Low complexity" evidence="2">
    <location>
        <begin position="48"/>
        <end position="80"/>
    </location>
</feature>
<dbReference type="Pfam" id="PF02704">
    <property type="entry name" value="GASA"/>
    <property type="match status" value="1"/>
</dbReference>
<feature type="region of interest" description="Disordered" evidence="2">
    <location>
        <begin position="32"/>
        <end position="94"/>
    </location>
</feature>
<keyword evidence="3" id="KW-0732">Signal</keyword>
<dbReference type="Proteomes" id="UP001058974">
    <property type="component" value="Chromosome 6"/>
</dbReference>
<dbReference type="EMBL" id="JAMSHJ010000006">
    <property type="protein sequence ID" value="KAI5396727.1"/>
    <property type="molecule type" value="Genomic_DNA"/>
</dbReference>
<comment type="caution">
    <text evidence="4">The sequence shown here is derived from an EMBL/GenBank/DDBJ whole genome shotgun (WGS) entry which is preliminary data.</text>
</comment>
<protein>
    <submittedName>
        <fullName evidence="4">Uncharacterized protein</fullName>
    </submittedName>
</protein>
<keyword evidence="5" id="KW-1185">Reference proteome</keyword>
<evidence type="ECO:0000256" key="1">
    <source>
        <dbReference type="ARBA" id="ARBA00010582"/>
    </source>
</evidence>